<sequence length="157" mass="17920">MNSVVLVEDPPTTSNQKNLLRGTGNVYRIQITNAEYPNRLVTDINALAGSGNPPIFAVVDLEDDTQVWEYDSFRQTIQNKKSRLYAYPEGKHKGMRIVEGKLAYAWDVEMEDGGLHSIGIPNTRLRWALATSDNWCGVTLQERQFDDDTWKWVFNLV</sequence>
<accession>A0ACB8U5N6</accession>
<comment type="caution">
    <text evidence="1">The sequence shown here is derived from an EMBL/GenBank/DDBJ whole genome shotgun (WGS) entry which is preliminary data.</text>
</comment>
<dbReference type="Proteomes" id="UP001055072">
    <property type="component" value="Unassembled WGS sequence"/>
</dbReference>
<reference evidence="1" key="1">
    <citation type="journal article" date="2021" name="Environ. Microbiol.">
        <title>Gene family expansions and transcriptome signatures uncover fungal adaptations to wood decay.</title>
        <authorList>
            <person name="Hage H."/>
            <person name="Miyauchi S."/>
            <person name="Viragh M."/>
            <person name="Drula E."/>
            <person name="Min B."/>
            <person name="Chaduli D."/>
            <person name="Navarro D."/>
            <person name="Favel A."/>
            <person name="Norest M."/>
            <person name="Lesage-Meessen L."/>
            <person name="Balint B."/>
            <person name="Merenyi Z."/>
            <person name="de Eugenio L."/>
            <person name="Morin E."/>
            <person name="Martinez A.T."/>
            <person name="Baldrian P."/>
            <person name="Stursova M."/>
            <person name="Martinez M.J."/>
            <person name="Novotny C."/>
            <person name="Magnuson J.K."/>
            <person name="Spatafora J.W."/>
            <person name="Maurice S."/>
            <person name="Pangilinan J."/>
            <person name="Andreopoulos W."/>
            <person name="LaButti K."/>
            <person name="Hundley H."/>
            <person name="Na H."/>
            <person name="Kuo A."/>
            <person name="Barry K."/>
            <person name="Lipzen A."/>
            <person name="Henrissat B."/>
            <person name="Riley R."/>
            <person name="Ahrendt S."/>
            <person name="Nagy L.G."/>
            <person name="Grigoriev I.V."/>
            <person name="Martin F."/>
            <person name="Rosso M.N."/>
        </authorList>
    </citation>
    <scope>NUCLEOTIDE SEQUENCE</scope>
    <source>
        <strain evidence="1">CBS 384.51</strain>
    </source>
</reference>
<dbReference type="EMBL" id="MU274910">
    <property type="protein sequence ID" value="KAI0089601.1"/>
    <property type="molecule type" value="Genomic_DNA"/>
</dbReference>
<protein>
    <submittedName>
        <fullName evidence="1">Uncharacterized protein</fullName>
    </submittedName>
</protein>
<evidence type="ECO:0000313" key="2">
    <source>
        <dbReference type="Proteomes" id="UP001055072"/>
    </source>
</evidence>
<organism evidence="1 2">
    <name type="scientific">Irpex rosettiformis</name>
    <dbReference type="NCBI Taxonomy" id="378272"/>
    <lineage>
        <taxon>Eukaryota</taxon>
        <taxon>Fungi</taxon>
        <taxon>Dikarya</taxon>
        <taxon>Basidiomycota</taxon>
        <taxon>Agaricomycotina</taxon>
        <taxon>Agaricomycetes</taxon>
        <taxon>Polyporales</taxon>
        <taxon>Irpicaceae</taxon>
        <taxon>Irpex</taxon>
    </lineage>
</organism>
<gene>
    <name evidence="1" type="ORF">BDY19DRAFT_943210</name>
</gene>
<evidence type="ECO:0000313" key="1">
    <source>
        <dbReference type="EMBL" id="KAI0089601.1"/>
    </source>
</evidence>
<keyword evidence="2" id="KW-1185">Reference proteome</keyword>
<name>A0ACB8U5N6_9APHY</name>
<proteinExistence type="predicted"/>